<evidence type="ECO:0000313" key="3">
    <source>
        <dbReference type="EMBL" id="KXN98055.1"/>
    </source>
</evidence>
<dbReference type="InterPro" id="IPR040980">
    <property type="entry name" value="SWI2_SNF2"/>
</dbReference>
<dbReference type="Proteomes" id="UP000070138">
    <property type="component" value="Unassembled WGS sequence"/>
</dbReference>
<organism evidence="3 4">
    <name type="scientific">Aequorivita aquimaris</name>
    <dbReference type="NCBI Taxonomy" id="1548749"/>
    <lineage>
        <taxon>Bacteria</taxon>
        <taxon>Pseudomonadati</taxon>
        <taxon>Bacteroidota</taxon>
        <taxon>Flavobacteriia</taxon>
        <taxon>Flavobacteriales</taxon>
        <taxon>Flavobacteriaceae</taxon>
        <taxon>Aequorivita</taxon>
    </lineage>
</organism>
<accession>A0A137REY9</accession>
<comment type="caution">
    <text evidence="3">The sequence shown here is derived from an EMBL/GenBank/DDBJ whole genome shotgun (WGS) entry which is preliminary data.</text>
</comment>
<dbReference type="AlphaFoldDB" id="A0A137REY9"/>
<dbReference type="PROSITE" id="PS51192">
    <property type="entry name" value="HELICASE_ATP_BIND_1"/>
    <property type="match status" value="1"/>
</dbReference>
<dbReference type="Pfam" id="PF04313">
    <property type="entry name" value="HSDR_N"/>
    <property type="match status" value="1"/>
</dbReference>
<dbReference type="OrthoDB" id="9758243at2"/>
<dbReference type="Gene3D" id="3.40.50.300">
    <property type="entry name" value="P-loop containing nucleotide triphosphate hydrolases"/>
    <property type="match status" value="2"/>
</dbReference>
<dbReference type="GO" id="GO:0009035">
    <property type="term" value="F:type I site-specific deoxyribonuclease activity"/>
    <property type="evidence" value="ECO:0007669"/>
    <property type="project" value="UniProtKB-EC"/>
</dbReference>
<reference evidence="3 4" key="2">
    <citation type="journal article" date="2016" name="Int. J. Syst. Evol. Microbiol.">
        <title>Vitellibacter aquimaris sp. nov., a marine bacterium isolated from seawater.</title>
        <authorList>
            <person name="Thevarajoo S."/>
            <person name="Selvaratnam C."/>
            <person name="Goh K.M."/>
            <person name="Hong K.W."/>
            <person name="Chan X.Y."/>
            <person name="Chan K.G."/>
            <person name="Chong C.S."/>
        </authorList>
    </citation>
    <scope>NUCLEOTIDE SEQUENCE [LARGE SCALE GENOMIC DNA]</scope>
    <source>
        <strain evidence="3 4">D-24</strain>
    </source>
</reference>
<reference evidence="4" key="1">
    <citation type="submission" date="2014-10" db="EMBL/GenBank/DDBJ databases">
        <title>Genome sequencing of Vitellibacter sp. D-24.</title>
        <authorList>
            <person name="Thevarajoo S."/>
            <person name="Selvaratnam C."/>
            <person name="Goh K.M."/>
            <person name="Chong C.S."/>
        </authorList>
    </citation>
    <scope>NUCLEOTIDE SEQUENCE [LARGE SCALE GENOMIC DNA]</scope>
    <source>
        <strain evidence="4">D-24</strain>
    </source>
</reference>
<dbReference type="InterPro" id="IPR014001">
    <property type="entry name" value="Helicase_ATP-bd"/>
</dbReference>
<gene>
    <name evidence="3" type="ORF">LS48_13100</name>
</gene>
<keyword evidence="3" id="KW-0347">Helicase</keyword>
<keyword evidence="4" id="KW-1185">Reference proteome</keyword>
<dbReference type="PANTHER" id="PTHR42927:SF1">
    <property type="entry name" value="HELICASE SUPERFAMILY 1 AND 2 DOMAIN-CONTAINING PROTEIN"/>
    <property type="match status" value="1"/>
</dbReference>
<evidence type="ECO:0000313" key="4">
    <source>
        <dbReference type="Proteomes" id="UP000070138"/>
    </source>
</evidence>
<evidence type="ECO:0000256" key="1">
    <source>
        <dbReference type="SAM" id="MobiDB-lite"/>
    </source>
</evidence>
<dbReference type="Gene3D" id="3.90.1570.50">
    <property type="match status" value="1"/>
</dbReference>
<dbReference type="Pfam" id="PF18766">
    <property type="entry name" value="SWI2_SNF2"/>
    <property type="match status" value="1"/>
</dbReference>
<dbReference type="SMART" id="SM00487">
    <property type="entry name" value="DEXDc"/>
    <property type="match status" value="1"/>
</dbReference>
<name>A0A137REY9_9FLAO</name>
<dbReference type="STRING" id="1548749.LS48_13100"/>
<dbReference type="RefSeq" id="WP_062622955.1">
    <property type="nucleotide sequence ID" value="NZ_JRWG01000011.1"/>
</dbReference>
<dbReference type="PATRIC" id="fig|1548749.3.peg.2737"/>
<dbReference type="InterPro" id="IPR007409">
    <property type="entry name" value="Restrct_endonuc_type1_HsdR_N"/>
</dbReference>
<dbReference type="GO" id="GO:0009307">
    <property type="term" value="P:DNA restriction-modification system"/>
    <property type="evidence" value="ECO:0007669"/>
    <property type="project" value="UniProtKB-KW"/>
</dbReference>
<dbReference type="Pfam" id="PF22679">
    <property type="entry name" value="T1R_D3-like"/>
    <property type="match status" value="1"/>
</dbReference>
<keyword evidence="3" id="KW-0067">ATP-binding</keyword>
<feature type="region of interest" description="Disordered" evidence="1">
    <location>
        <begin position="889"/>
        <end position="912"/>
    </location>
</feature>
<dbReference type="GO" id="GO:0003677">
    <property type="term" value="F:DNA binding"/>
    <property type="evidence" value="ECO:0007669"/>
    <property type="project" value="UniProtKB-KW"/>
</dbReference>
<keyword evidence="3" id="KW-0547">Nucleotide-binding</keyword>
<dbReference type="EMBL" id="JRWG01000011">
    <property type="protein sequence ID" value="KXN98055.1"/>
    <property type="molecule type" value="Genomic_DNA"/>
</dbReference>
<proteinExistence type="predicted"/>
<feature type="domain" description="Helicase ATP-binding" evidence="2">
    <location>
        <begin position="311"/>
        <end position="513"/>
    </location>
</feature>
<sequence length="1017" mass="116936">MHSQTNEQALEAAIERHLTGISLEDLKQQSLAIDAVNEDAEIYRTGKGYYIGQPSNFNAQFAIDEQFFWDFLQSTQKEELEKLQKQTDWKLKILNRFDRMIKKYGVLHLLKKGLEVDDAHFTLFYQLPMASSSESVKENFEKNIFSVTRQLRYSVDNSREEIDMVLFINGLPIVTMELKNHWTGQNAKVHGQHQYKTQRDIKQPLLQFARCVVHFAVDTDEAYMTTKLNGNNTFFLPFNKGNNHGKGNPPNPFGHKTAYLWKEVFTRESLANILQHFVRLDGSKKDALGSRTLFFPRYHQMDVVRGIINHASKNGVGQTYLIQHSAGSGKSNSITWAAYQLIEAYPENESTAGSKGMEHPLFDSVIVVTDRRLLDKQLRENIKEFSEVKNIIAPAYSSKELRDALEQGKKIIITTIQKFPFIIDGIADLSDKRFAVIIDEAHSSQSGSAHDKMNQAMGQQSEEEDETEVQDKIVRAMQARKMRGNASYMAFTATPKPITLEKFGVKQEDDSFKPFHLYSMKQAIEEGFILDVLANYTTLRSYYEIEKSIEENPLFDTKKAQKKLRAFVEQHQQTIQTKGEIILDHFIPQIVNKKRLKGKAKAMVITQSIESAIRYYKALKSVLEDKGNPFKIAIAFSGTKKVDGIEYTEAEMNGFAEKDTRDKFNEDDYRMLVVANKYLTGFDQPKLCAMYVDKKLQGVLAVQALSRLNRAADKFGKKTEDLFILDFFNSTEDIKDSFDPFYTATSLSQATDVNVLHELKSVLEEVGVYEWQEVEDFNSLFFNKVDAQLLSPIIDVAAERFKNQLELEDDEKADFKIKAKQFVKIYGQMASILPFEVLQWEKLFWFLKFLIPKLPVKDPDIDALDELLNSVDLSTYGLERVKLNHSIGLDDAETEVDPQNPNPRGAHGGDENKDPLELIIKSFNERWFQGWEATPEDQRVKFISLTKSIQAHPDFQTKVADNTDEQNKDLAFRRILDDVMSKQRKQELDLYRLYAKDPTFYQAFFDTMKRMANVNNL</sequence>
<protein>
    <submittedName>
        <fullName evidence="3">DEAD/DEAH box helicase</fullName>
    </submittedName>
</protein>
<dbReference type="GO" id="GO:0005524">
    <property type="term" value="F:ATP binding"/>
    <property type="evidence" value="ECO:0007669"/>
    <property type="project" value="UniProtKB-KW"/>
</dbReference>
<evidence type="ECO:0000259" key="2">
    <source>
        <dbReference type="PROSITE" id="PS51192"/>
    </source>
</evidence>
<dbReference type="SUPFAM" id="SSF52540">
    <property type="entry name" value="P-loop containing nucleoside triphosphate hydrolases"/>
    <property type="match status" value="1"/>
</dbReference>
<dbReference type="InterPro" id="IPR055180">
    <property type="entry name" value="HsdR_RecA-like_helicase_dom_2"/>
</dbReference>
<dbReference type="GO" id="GO:0004386">
    <property type="term" value="F:helicase activity"/>
    <property type="evidence" value="ECO:0007669"/>
    <property type="project" value="UniProtKB-KW"/>
</dbReference>
<dbReference type="InterPro" id="IPR027417">
    <property type="entry name" value="P-loop_NTPase"/>
</dbReference>
<keyword evidence="3" id="KW-0378">Hydrolase</keyword>
<feature type="region of interest" description="Disordered" evidence="1">
    <location>
        <begin position="445"/>
        <end position="468"/>
    </location>
</feature>
<dbReference type="PANTHER" id="PTHR42927">
    <property type="entry name" value="HELICASE SUPERFAMILY 1 AND 2 DOMAIN-CONTAINING PROTEIN"/>
    <property type="match status" value="1"/>
</dbReference>